<protein>
    <submittedName>
        <fullName evidence="1">Uncharacterized protein</fullName>
    </submittedName>
</protein>
<gene>
    <name evidence="1" type="ORF">SBA5_60032</name>
</gene>
<dbReference type="Proteomes" id="UP000239735">
    <property type="component" value="Unassembled WGS sequence"/>
</dbReference>
<evidence type="ECO:0000313" key="1">
    <source>
        <dbReference type="EMBL" id="SPE27625.1"/>
    </source>
</evidence>
<dbReference type="AlphaFoldDB" id="A0A2N9LWR2"/>
<evidence type="ECO:0000313" key="2">
    <source>
        <dbReference type="Proteomes" id="UP000239735"/>
    </source>
</evidence>
<reference evidence="2" key="1">
    <citation type="submission" date="2018-02" db="EMBL/GenBank/DDBJ databases">
        <authorList>
            <person name="Hausmann B."/>
        </authorList>
    </citation>
    <scope>NUCLEOTIDE SEQUENCE [LARGE SCALE GENOMIC DNA]</scope>
    <source>
        <strain evidence="2">Peat soil MAG SbA5</strain>
    </source>
</reference>
<sequence length="59" mass="6518">MRHPVELAEKILALLEHEDFRDAVKALKIATILLPLPLSSLSVPSETAQVLEESAVEVR</sequence>
<name>A0A2N9LWR2_9BACT</name>
<organism evidence="1 2">
    <name type="scientific">Candidatus Sulfuritelmatomonas gaucii</name>
    <dbReference type="NCBI Taxonomy" id="2043161"/>
    <lineage>
        <taxon>Bacteria</taxon>
        <taxon>Pseudomonadati</taxon>
        <taxon>Acidobacteriota</taxon>
        <taxon>Terriglobia</taxon>
        <taxon>Terriglobales</taxon>
        <taxon>Acidobacteriaceae</taxon>
        <taxon>Candidatus Sulfuritelmatomonas</taxon>
    </lineage>
</organism>
<accession>A0A2N9LWR2</accession>
<dbReference type="EMBL" id="OKRB01000119">
    <property type="protein sequence ID" value="SPE27625.1"/>
    <property type="molecule type" value="Genomic_DNA"/>
</dbReference>
<proteinExistence type="predicted"/>